<feature type="compositionally biased region" description="Basic residues" evidence="5">
    <location>
        <begin position="451"/>
        <end position="460"/>
    </location>
</feature>
<keyword evidence="4" id="KW-0539">Nucleus</keyword>
<dbReference type="PANTHER" id="PTHR13237:SF8">
    <property type="entry name" value="SOMETHING ABOUT SILENCING PROTEIN 10"/>
    <property type="match status" value="1"/>
</dbReference>
<keyword evidence="8" id="KW-1185">Reference proteome</keyword>
<name>A0ABR3JYM2_9AGAR</name>
<feature type="compositionally biased region" description="Acidic residues" evidence="5">
    <location>
        <begin position="53"/>
        <end position="67"/>
    </location>
</feature>
<dbReference type="PANTHER" id="PTHR13237">
    <property type="entry name" value="SOMETHING ABOUT SILENCING PROTEIN 10-RELATED"/>
    <property type="match status" value="1"/>
</dbReference>
<dbReference type="Pfam" id="PF09368">
    <property type="entry name" value="Sas10"/>
    <property type="match status" value="1"/>
</dbReference>
<gene>
    <name evidence="7" type="ORF">HGRIS_005689</name>
</gene>
<dbReference type="InterPro" id="IPR007146">
    <property type="entry name" value="Sas10/Utp3/C1D"/>
</dbReference>
<comment type="caution">
    <text evidence="7">The sequence shown here is derived from an EMBL/GenBank/DDBJ whole genome shotgun (WGS) entry which is preliminary data.</text>
</comment>
<feature type="compositionally biased region" description="Basic and acidic residues" evidence="5">
    <location>
        <begin position="17"/>
        <end position="33"/>
    </location>
</feature>
<evidence type="ECO:0000313" key="8">
    <source>
        <dbReference type="Proteomes" id="UP001556367"/>
    </source>
</evidence>
<feature type="region of interest" description="Disordered" evidence="5">
    <location>
        <begin position="586"/>
        <end position="612"/>
    </location>
</feature>
<reference evidence="8" key="1">
    <citation type="submission" date="2024-06" db="EMBL/GenBank/DDBJ databases">
        <title>Multi-omics analyses provide insights into the biosynthesis of the anticancer antibiotic pleurotin in Hohenbuehelia grisea.</title>
        <authorList>
            <person name="Weaver J.A."/>
            <person name="Alberti F."/>
        </authorList>
    </citation>
    <scope>NUCLEOTIDE SEQUENCE [LARGE SCALE GENOMIC DNA]</scope>
    <source>
        <strain evidence="8">T-177</strain>
    </source>
</reference>
<evidence type="ECO:0000256" key="2">
    <source>
        <dbReference type="ARBA" id="ARBA00010979"/>
    </source>
</evidence>
<protein>
    <recommendedName>
        <fullName evidence="6">Sas10 C-terminal domain-containing protein</fullName>
    </recommendedName>
</protein>
<feature type="compositionally biased region" description="Acidic residues" evidence="5">
    <location>
        <begin position="76"/>
        <end position="99"/>
    </location>
</feature>
<feature type="region of interest" description="Disordered" evidence="5">
    <location>
        <begin position="323"/>
        <end position="342"/>
    </location>
</feature>
<sequence>MVRRRVPKSRAGKGKPRPTDRADAKLKRWDKASDIPLDEEDQFHSSRDKILLEGDELDDDEDLEGEEVFGLKGLSDDEDDEEAFEDEDEDEDVEMEDVQESSSKSTKPKKKKKSAKQDVSSDEEQVEEEEETWGRGKSAYYSSNAAELSSDDEESNEMEEQEARRLQAKAREAMRDEDFGLFDAHDVADSEPGPSDLSAPATSAFSKLPTDKKALLRHLEKSNPIALALARDWEDTARSLIKTKENIKKLEADAPDALSLGMVHLHYQTLLTYASTLAFYLHLRASEKYSQRPELLDTHPILQRLLTLKQSLATLEDLDFAASDSDEDDFGSDDDGDDMADAQGLWNADREGFDADELEDLLEDAMDVEEPVPKKAKGKAKATQSISGADAQEPPKKKRKTAKASTLPAFDLIEPEFPASKRSSARHRDDAEEAHGELSSLDFADAADKSSRKRTLRFHTSRIESASARRQGARNAALGGDDDIPYRERRQEKEARLAKEIAKRERGQGGADLETEPEKAERSLGDGGDGIDEEGPDGYYELVKRKSKEKKERKKTEYDETRAAERAMIEDLDDANGPRSATRAILANKGLTPHRSKSVRNPRVKKRMKFEKAKRKVASQKAVYKGGISATGRYEGETSGISKVIKSTRLG</sequence>
<feature type="compositionally biased region" description="Basic and acidic residues" evidence="5">
    <location>
        <begin position="426"/>
        <end position="436"/>
    </location>
</feature>
<dbReference type="EMBL" id="JASNQZ010000001">
    <property type="protein sequence ID" value="KAL0960659.1"/>
    <property type="molecule type" value="Genomic_DNA"/>
</dbReference>
<feature type="region of interest" description="Disordered" evidence="5">
    <location>
        <begin position="1"/>
        <end position="169"/>
    </location>
</feature>
<feature type="region of interest" description="Disordered" evidence="5">
    <location>
        <begin position="369"/>
        <end position="561"/>
    </location>
</feature>
<feature type="compositionally biased region" description="Acidic residues" evidence="5">
    <location>
        <begin position="323"/>
        <end position="340"/>
    </location>
</feature>
<evidence type="ECO:0000313" key="7">
    <source>
        <dbReference type="EMBL" id="KAL0960659.1"/>
    </source>
</evidence>
<feature type="compositionally biased region" description="Acidic residues" evidence="5">
    <location>
        <begin position="149"/>
        <end position="160"/>
    </location>
</feature>
<dbReference type="Proteomes" id="UP001556367">
    <property type="component" value="Unassembled WGS sequence"/>
</dbReference>
<evidence type="ECO:0000256" key="4">
    <source>
        <dbReference type="ARBA" id="ARBA00023242"/>
    </source>
</evidence>
<organism evidence="7 8">
    <name type="scientific">Hohenbuehelia grisea</name>
    <dbReference type="NCBI Taxonomy" id="104357"/>
    <lineage>
        <taxon>Eukaryota</taxon>
        <taxon>Fungi</taxon>
        <taxon>Dikarya</taxon>
        <taxon>Basidiomycota</taxon>
        <taxon>Agaricomycotina</taxon>
        <taxon>Agaricomycetes</taxon>
        <taxon>Agaricomycetidae</taxon>
        <taxon>Agaricales</taxon>
        <taxon>Pleurotineae</taxon>
        <taxon>Pleurotaceae</taxon>
        <taxon>Hohenbuehelia</taxon>
    </lineage>
</organism>
<evidence type="ECO:0000256" key="1">
    <source>
        <dbReference type="ARBA" id="ARBA00004123"/>
    </source>
</evidence>
<proteinExistence type="inferred from homology"/>
<comment type="similarity">
    <text evidence="2">Belongs to the SAS10 family.</text>
</comment>
<feature type="compositionally biased region" description="Basic and acidic residues" evidence="5">
    <location>
        <begin position="484"/>
        <end position="507"/>
    </location>
</feature>
<dbReference type="InterPro" id="IPR018972">
    <property type="entry name" value="Sas10_C_dom"/>
</dbReference>
<evidence type="ECO:0000256" key="3">
    <source>
        <dbReference type="ARBA" id="ARBA00022553"/>
    </source>
</evidence>
<feature type="compositionally biased region" description="Basic and acidic residues" evidence="5">
    <location>
        <begin position="42"/>
        <end position="52"/>
    </location>
</feature>
<accession>A0ABR3JYM2</accession>
<feature type="compositionally biased region" description="Basic residues" evidence="5">
    <location>
        <begin position="1"/>
        <end position="16"/>
    </location>
</feature>
<keyword evidence="3" id="KW-0597">Phosphoprotein</keyword>
<evidence type="ECO:0000256" key="5">
    <source>
        <dbReference type="SAM" id="MobiDB-lite"/>
    </source>
</evidence>
<feature type="domain" description="Sas10 C-terminal" evidence="6">
    <location>
        <begin position="576"/>
        <end position="650"/>
    </location>
</feature>
<feature type="compositionally biased region" description="Basic residues" evidence="5">
    <location>
        <begin position="592"/>
        <end position="612"/>
    </location>
</feature>
<feature type="compositionally biased region" description="Acidic residues" evidence="5">
    <location>
        <begin position="120"/>
        <end position="131"/>
    </location>
</feature>
<evidence type="ECO:0000259" key="6">
    <source>
        <dbReference type="Pfam" id="PF09368"/>
    </source>
</evidence>
<comment type="subcellular location">
    <subcellularLocation>
        <location evidence="1">Nucleus</location>
    </subcellularLocation>
</comment>
<dbReference type="Pfam" id="PF04000">
    <property type="entry name" value="Sas10_Utp3"/>
    <property type="match status" value="1"/>
</dbReference>